<evidence type="ECO:0000256" key="1">
    <source>
        <dbReference type="ARBA" id="ARBA00022801"/>
    </source>
</evidence>
<accession>A0A151AWR9</accession>
<gene>
    <name evidence="3" type="primary">lytC_1</name>
    <name evidence="3" type="ORF">MOMUL_16710</name>
</gene>
<dbReference type="PANTHER" id="PTHR30404">
    <property type="entry name" value="N-ACETYLMURAMOYL-L-ALANINE AMIDASE"/>
    <property type="match status" value="1"/>
</dbReference>
<dbReference type="EMBL" id="LTBC01000005">
    <property type="protein sequence ID" value="KYH32096.1"/>
    <property type="molecule type" value="Genomic_DNA"/>
</dbReference>
<evidence type="ECO:0000313" key="3">
    <source>
        <dbReference type="EMBL" id="KYH32096.1"/>
    </source>
</evidence>
<evidence type="ECO:0000259" key="2">
    <source>
        <dbReference type="SMART" id="SM00646"/>
    </source>
</evidence>
<dbReference type="SMART" id="SM00646">
    <property type="entry name" value="Ami_3"/>
    <property type="match status" value="1"/>
</dbReference>
<keyword evidence="1 3" id="KW-0378">Hydrolase</keyword>
<dbReference type="InterPro" id="IPR050695">
    <property type="entry name" value="N-acetylmuramoyl_amidase_3"/>
</dbReference>
<dbReference type="PANTHER" id="PTHR30404:SF0">
    <property type="entry name" value="N-ACETYLMURAMOYL-L-ALANINE AMIDASE AMIC"/>
    <property type="match status" value="1"/>
</dbReference>
<dbReference type="Proteomes" id="UP000075670">
    <property type="component" value="Unassembled WGS sequence"/>
</dbReference>
<dbReference type="AlphaFoldDB" id="A0A151AWR9"/>
<organism evidence="3 4">
    <name type="scientific">Moorella mulderi DSM 14980</name>
    <dbReference type="NCBI Taxonomy" id="1122241"/>
    <lineage>
        <taxon>Bacteria</taxon>
        <taxon>Bacillati</taxon>
        <taxon>Bacillota</taxon>
        <taxon>Clostridia</taxon>
        <taxon>Neomoorellales</taxon>
        <taxon>Neomoorellaceae</taxon>
        <taxon>Neomoorella</taxon>
    </lineage>
</organism>
<dbReference type="SUPFAM" id="SSF53187">
    <property type="entry name" value="Zn-dependent exopeptidases"/>
    <property type="match status" value="1"/>
</dbReference>
<feature type="domain" description="MurNAc-LAA" evidence="2">
    <location>
        <begin position="177"/>
        <end position="288"/>
    </location>
</feature>
<keyword evidence="4" id="KW-1185">Reference proteome</keyword>
<dbReference type="GO" id="GO:0030288">
    <property type="term" value="C:outer membrane-bounded periplasmic space"/>
    <property type="evidence" value="ECO:0007669"/>
    <property type="project" value="TreeGrafter"/>
</dbReference>
<dbReference type="OrthoDB" id="43070at2"/>
<dbReference type="GO" id="GO:0008745">
    <property type="term" value="F:N-acetylmuramoyl-L-alanine amidase activity"/>
    <property type="evidence" value="ECO:0007669"/>
    <property type="project" value="UniProtKB-EC"/>
</dbReference>
<evidence type="ECO:0000313" key="4">
    <source>
        <dbReference type="Proteomes" id="UP000075670"/>
    </source>
</evidence>
<sequence length="295" mass="33188">MPITARLTNFYSKVTLEGEEQFSTVTIEATAPPPVIIDYPEPGSCRVTLRALLNMYPGPLYIQDGILREVTVEPGEGQVTFHITLDEDVRAMLTGVEGIPYRIVLRFSRRPLQEFYRDRVIIIDPGHGGTDGGWRGPVNLWERDMAWKTAQELVRVLEGFKARVIWTRQAEENPSWQERLRKVTPDTFCFISVHEHGAADTSQRGTAVLYNPVVPGNEELAAKVLERIVARVNTPARGVKADEELARLGEIPGIKLEPVAITNWVDEGLLRNPYFHQKVALATAVAIKQHFQRGK</sequence>
<comment type="caution">
    <text evidence="3">The sequence shown here is derived from an EMBL/GenBank/DDBJ whole genome shotgun (WGS) entry which is preliminary data.</text>
</comment>
<dbReference type="GO" id="GO:0009253">
    <property type="term" value="P:peptidoglycan catabolic process"/>
    <property type="evidence" value="ECO:0007669"/>
    <property type="project" value="InterPro"/>
</dbReference>
<proteinExistence type="predicted"/>
<name>A0A151AWR9_9FIRM</name>
<dbReference type="Gene3D" id="3.40.630.40">
    <property type="entry name" value="Zn-dependent exopeptidases"/>
    <property type="match status" value="1"/>
</dbReference>
<dbReference type="InterPro" id="IPR002508">
    <property type="entry name" value="MurNAc-LAA_cat"/>
</dbReference>
<protein>
    <submittedName>
        <fullName evidence="3">N-acetylmuramoyl-L-alanine amidase LytC</fullName>
        <ecNumber evidence="3">3.5.1.28</ecNumber>
    </submittedName>
</protein>
<reference evidence="3 4" key="1">
    <citation type="submission" date="2016-02" db="EMBL/GenBank/DDBJ databases">
        <title>Genome sequence of Moorella mulderi DSM 14980.</title>
        <authorList>
            <person name="Poehlein A."/>
            <person name="Daniel R."/>
        </authorList>
    </citation>
    <scope>NUCLEOTIDE SEQUENCE [LARGE SCALE GENOMIC DNA]</scope>
    <source>
        <strain evidence="3 4">DSM 14980</strain>
    </source>
</reference>
<dbReference type="Pfam" id="PF01520">
    <property type="entry name" value="Amidase_3"/>
    <property type="match status" value="1"/>
</dbReference>
<dbReference type="PATRIC" id="fig|1122241.3.peg.1761"/>
<dbReference type="EC" id="3.5.1.28" evidence="3"/>
<dbReference type="CDD" id="cd02696">
    <property type="entry name" value="MurNAc-LAA"/>
    <property type="match status" value="1"/>
</dbReference>